<dbReference type="RefSeq" id="XP_028472070.1">
    <property type="nucleotide sequence ID" value="XM_028619497.1"/>
</dbReference>
<protein>
    <recommendedName>
        <fullName evidence="12">Pre-mRNA-splicing factor ATP-dependent RNA helicase PRP16</fullName>
        <ecNumber evidence="2">3.6.4.13</ecNumber>
    </recommendedName>
</protein>
<feature type="region of interest" description="Disordered" evidence="13">
    <location>
        <begin position="190"/>
        <end position="347"/>
    </location>
</feature>
<name>A0A427XDS2_9TREE</name>
<dbReference type="Gene3D" id="3.40.50.300">
    <property type="entry name" value="P-loop containing nucleotide triphosphate hydrolases"/>
    <property type="match status" value="2"/>
</dbReference>
<dbReference type="GO" id="GO:0016787">
    <property type="term" value="F:hydrolase activity"/>
    <property type="evidence" value="ECO:0007669"/>
    <property type="project" value="UniProtKB-KW"/>
</dbReference>
<gene>
    <name evidence="16" type="primary">PRP16</name>
    <name evidence="16" type="ORF">EHS24_003860</name>
</gene>
<dbReference type="GO" id="GO:0005681">
    <property type="term" value="C:spliceosomal complex"/>
    <property type="evidence" value="ECO:0007669"/>
    <property type="project" value="UniProtKB-ARBA"/>
</dbReference>
<comment type="caution">
    <text evidence="16">The sequence shown here is derived from an EMBL/GenBank/DDBJ whole genome shotgun (WGS) entry which is preliminary data.</text>
</comment>
<dbReference type="InterPro" id="IPR011709">
    <property type="entry name" value="DEAD-box_helicase_OB_fold"/>
</dbReference>
<dbReference type="SUPFAM" id="SSF52540">
    <property type="entry name" value="P-loop containing nucleoside triphosphate hydrolases"/>
    <property type="match status" value="1"/>
</dbReference>
<dbReference type="STRING" id="105984.A0A427XDS2"/>
<feature type="compositionally biased region" description="Basic and acidic residues" evidence="13">
    <location>
        <begin position="233"/>
        <end position="242"/>
    </location>
</feature>
<dbReference type="InterPro" id="IPR007502">
    <property type="entry name" value="Helicase-assoc_dom"/>
</dbReference>
<evidence type="ECO:0000259" key="15">
    <source>
        <dbReference type="PROSITE" id="PS51194"/>
    </source>
</evidence>
<dbReference type="Pfam" id="PF04408">
    <property type="entry name" value="WHD_HA2"/>
    <property type="match status" value="1"/>
</dbReference>
<feature type="region of interest" description="Disordered" evidence="13">
    <location>
        <begin position="103"/>
        <end position="129"/>
    </location>
</feature>
<organism evidence="16 17">
    <name type="scientific">Apiotrichum porosum</name>
    <dbReference type="NCBI Taxonomy" id="105984"/>
    <lineage>
        <taxon>Eukaryota</taxon>
        <taxon>Fungi</taxon>
        <taxon>Dikarya</taxon>
        <taxon>Basidiomycota</taxon>
        <taxon>Agaricomycotina</taxon>
        <taxon>Tremellomycetes</taxon>
        <taxon>Trichosporonales</taxon>
        <taxon>Trichosporonaceae</taxon>
        <taxon>Apiotrichum</taxon>
    </lineage>
</organism>
<feature type="compositionally biased region" description="Basic and acidic residues" evidence="13">
    <location>
        <begin position="254"/>
        <end position="277"/>
    </location>
</feature>
<dbReference type="Gene3D" id="1.20.120.1080">
    <property type="match status" value="1"/>
</dbReference>
<keyword evidence="7" id="KW-0067">ATP-binding</keyword>
<dbReference type="PANTHER" id="PTHR18934:SF91">
    <property type="entry name" value="PRE-MRNA-SPLICING FACTOR ATP-DEPENDENT RNA HELICASE PRP16"/>
    <property type="match status" value="1"/>
</dbReference>
<dbReference type="GO" id="GO:0003723">
    <property type="term" value="F:RNA binding"/>
    <property type="evidence" value="ECO:0007669"/>
    <property type="project" value="TreeGrafter"/>
</dbReference>
<dbReference type="OrthoDB" id="10253254at2759"/>
<dbReference type="PANTHER" id="PTHR18934">
    <property type="entry name" value="ATP-DEPENDENT RNA HELICASE"/>
    <property type="match status" value="1"/>
</dbReference>
<keyword evidence="3" id="KW-0507">mRNA processing</keyword>
<comment type="catalytic activity">
    <reaction evidence="11">
        <text>ATP + H2O = ADP + phosphate + H(+)</text>
        <dbReference type="Rhea" id="RHEA:13065"/>
        <dbReference type="ChEBI" id="CHEBI:15377"/>
        <dbReference type="ChEBI" id="CHEBI:15378"/>
        <dbReference type="ChEBI" id="CHEBI:30616"/>
        <dbReference type="ChEBI" id="CHEBI:43474"/>
        <dbReference type="ChEBI" id="CHEBI:456216"/>
        <dbReference type="EC" id="3.6.4.13"/>
    </reaction>
</comment>
<reference evidence="16 17" key="1">
    <citation type="submission" date="2018-11" db="EMBL/GenBank/DDBJ databases">
        <title>Genome sequence of Apiotrichum porosum DSM 27194.</title>
        <authorList>
            <person name="Aliyu H."/>
            <person name="Gorte O."/>
            <person name="Ochsenreither K."/>
        </authorList>
    </citation>
    <scope>NUCLEOTIDE SEQUENCE [LARGE SCALE GENOMIC DNA]</scope>
    <source>
        <strain evidence="16 17">DSM 27194</strain>
    </source>
</reference>
<dbReference type="PROSITE" id="PS51192">
    <property type="entry name" value="HELICASE_ATP_BIND_1"/>
    <property type="match status" value="1"/>
</dbReference>
<dbReference type="InterPro" id="IPR001650">
    <property type="entry name" value="Helicase_C-like"/>
</dbReference>
<dbReference type="PROSITE" id="PS00690">
    <property type="entry name" value="DEAH_ATP_HELICASE"/>
    <property type="match status" value="1"/>
</dbReference>
<dbReference type="GO" id="GO:0005524">
    <property type="term" value="F:ATP binding"/>
    <property type="evidence" value="ECO:0007669"/>
    <property type="project" value="UniProtKB-KW"/>
</dbReference>
<evidence type="ECO:0000256" key="11">
    <source>
        <dbReference type="ARBA" id="ARBA00047984"/>
    </source>
</evidence>
<proteinExistence type="inferred from homology"/>
<evidence type="ECO:0000256" key="5">
    <source>
        <dbReference type="ARBA" id="ARBA00022801"/>
    </source>
</evidence>
<dbReference type="FunFam" id="3.40.50.300:FF:000007">
    <property type="entry name" value="Pre-mRNA-splicing factor ATP-dependent RNA helicase"/>
    <property type="match status" value="1"/>
</dbReference>
<evidence type="ECO:0000256" key="10">
    <source>
        <dbReference type="ARBA" id="ARBA00038040"/>
    </source>
</evidence>
<dbReference type="Pfam" id="PF00270">
    <property type="entry name" value="DEAD"/>
    <property type="match status" value="1"/>
</dbReference>
<feature type="region of interest" description="Disordered" evidence="13">
    <location>
        <begin position="514"/>
        <end position="537"/>
    </location>
</feature>
<feature type="compositionally biased region" description="Basic and acidic residues" evidence="13">
    <location>
        <begin position="209"/>
        <end position="221"/>
    </location>
</feature>
<evidence type="ECO:0000256" key="7">
    <source>
        <dbReference type="ARBA" id="ARBA00022840"/>
    </source>
</evidence>
<keyword evidence="8" id="KW-0508">mRNA splicing</keyword>
<dbReference type="EMBL" id="RSCE01000019">
    <property type="protein sequence ID" value="RSH76923.1"/>
    <property type="molecule type" value="Genomic_DNA"/>
</dbReference>
<keyword evidence="9" id="KW-0539">Nucleus</keyword>
<sequence length="1282" mass="142986">MSAPQAAADVNDGDTFVHQVAIEMSRMMNLVNPNDILAQRVVDIARGNRSGDAFCKAVSTFGKFPEDQLLSLHSRILAHEALASQGRPRGGNGVKVEGMDHEDSDVLASDAPRRGGLRQSGAPKFKAPATPRASVFGLDKLAAEKRAQAAGVKIEPPSKRIKMEVDEDENGVSTSGGVFKVPAIPVKREAVRVKPDETPSHGGGLSDAARQRLEARRRERNMPSSATTAQSMPDRRDEKKGLGDFQQRLNKGSYQDRERDRRDWRNRDDDRRREGKSWDAAPTPRTDQRDRGMDGSMRVPNRGWDETPSRGGGWGKSGGESSRRGWDETPSRGSRGASPEFQVDAKEWEEEQVRLDRDWYSYDDEGAVAGDEDHNPFSQWTNLEQAKEAEMQEKVAKRQTARQAQYTADNDKWENNRMFQSGIIQAGDIDQDFEEDEDSKVHVLVHDLKPPFLDGRTAYTRQLEPINPVRDVTSDMAVFSRKGSVLVRERRERQERERAAAKAASVAGTTLGNLMGVKDEPQLGEEGQKDEDDGNYKAGSQFATHLKKAEGASDFSRTRTLKQQREYLPAFAVREQLMNTIRDNQVTVVIGETGSGKTTQLGQFLYEEGYCANGLICCTQPRRVAAMSVAKRVSEEMQCELGSTVGYSIRFEDVTTKETKIKFMTDGILLRESLNEPDLDRYSVIILDEAHERSLSTDIIMGLLKKILTRRRDLKLIVTSATMNADKFSQFFGLAAQFTIPGRTFPVEIFHSQSPCEDYVDSAIKQILKIHLSMPKGDILVFMTGQEDIEATCNVVEERLETVDDAPPLAVLPIYSQMPADLQAKIFQPTPDGRRKVVVATNIAETSLTVDGILYVVDAGYSKVKIYNPKVGMDALQITPISQANAGQRTGRAGRTGPGFCYRLYTEMAYINEMFPSNIPEIQRTNLANTVLQLKTLGVKNLLEFDFMDPPPQENILNSMFQLWVLAALDNIGDLTDAGAKMSDFPMEPSLAKMLIVATEHKCSAEMLTIVSMLSVPSVFYRPPQRAEESDAAREKFFVPESDHLTLLHVYTQWKNNGYSDSWCMKHFLHPKILRKAREVRGQLEEIMGTQKMAILSCGTDWDIVRKCITAGYFHQAARVKNLGEYVNIRTGLPCVLHPTSALYGLGYMPDYVVYHELVLTSRQYMMCVTSVDPYWLAELGGVFFSIRERNFDGSQRARAHKDFSKKTEMEAEMARQREELERAKAEKISAAARARSTPQIGGVGATPASARSFGATPKSQRAGIGAGSRMSSTPRRRPGGI</sequence>
<evidence type="ECO:0000256" key="13">
    <source>
        <dbReference type="SAM" id="MobiDB-lite"/>
    </source>
</evidence>
<dbReference type="GeneID" id="39588403"/>
<keyword evidence="6 16" id="KW-0347">Helicase</keyword>
<feature type="compositionally biased region" description="Basic and acidic residues" evidence="13">
    <location>
        <begin position="190"/>
        <end position="199"/>
    </location>
</feature>
<dbReference type="InterPro" id="IPR027417">
    <property type="entry name" value="P-loop_NTPase"/>
</dbReference>
<dbReference type="PROSITE" id="PS51194">
    <property type="entry name" value="HELICASE_CTER"/>
    <property type="match status" value="1"/>
</dbReference>
<feature type="compositionally biased region" description="Basic and acidic residues" evidence="13">
    <location>
        <begin position="321"/>
        <end position="330"/>
    </location>
</feature>
<dbReference type="Pfam" id="PF07717">
    <property type="entry name" value="OB_NTP_bind"/>
    <property type="match status" value="1"/>
</dbReference>
<dbReference type="Pfam" id="PF21010">
    <property type="entry name" value="HA2_C"/>
    <property type="match status" value="1"/>
</dbReference>
<feature type="domain" description="Helicase C-terminal" evidence="15">
    <location>
        <begin position="763"/>
        <end position="938"/>
    </location>
</feature>
<keyword evidence="4" id="KW-0547">Nucleotide-binding</keyword>
<evidence type="ECO:0000256" key="3">
    <source>
        <dbReference type="ARBA" id="ARBA00022664"/>
    </source>
</evidence>
<keyword evidence="5" id="KW-0378">Hydrolase</keyword>
<comment type="similarity">
    <text evidence="10">Belongs to the DEAD box helicase family. DEAH subfamily. PRP16 sub-subfamily.</text>
</comment>
<accession>A0A427XDS2</accession>
<evidence type="ECO:0000313" key="17">
    <source>
        <dbReference type="Proteomes" id="UP000279236"/>
    </source>
</evidence>
<dbReference type="GO" id="GO:0034458">
    <property type="term" value="F:3'-5' RNA helicase activity"/>
    <property type="evidence" value="ECO:0007669"/>
    <property type="project" value="TreeGrafter"/>
</dbReference>
<feature type="compositionally biased region" description="Polar residues" evidence="13">
    <location>
        <begin position="222"/>
        <end position="231"/>
    </location>
</feature>
<evidence type="ECO:0000256" key="6">
    <source>
        <dbReference type="ARBA" id="ARBA00022806"/>
    </source>
</evidence>
<dbReference type="InterPro" id="IPR002464">
    <property type="entry name" value="DNA/RNA_helicase_DEAH_CS"/>
</dbReference>
<dbReference type="InterPro" id="IPR014001">
    <property type="entry name" value="Helicase_ATP-bd"/>
</dbReference>
<feature type="region of interest" description="Disordered" evidence="13">
    <location>
        <begin position="1224"/>
        <end position="1282"/>
    </location>
</feature>
<dbReference type="Proteomes" id="UP000279236">
    <property type="component" value="Unassembled WGS sequence"/>
</dbReference>
<evidence type="ECO:0000256" key="2">
    <source>
        <dbReference type="ARBA" id="ARBA00012552"/>
    </source>
</evidence>
<dbReference type="EC" id="3.6.4.13" evidence="2"/>
<dbReference type="SMART" id="SM00487">
    <property type="entry name" value="DEXDc"/>
    <property type="match status" value="1"/>
</dbReference>
<keyword evidence="17" id="KW-1185">Reference proteome</keyword>
<evidence type="ECO:0000256" key="12">
    <source>
        <dbReference type="ARBA" id="ARBA00070009"/>
    </source>
</evidence>
<evidence type="ECO:0000256" key="4">
    <source>
        <dbReference type="ARBA" id="ARBA00022741"/>
    </source>
</evidence>
<dbReference type="Pfam" id="PF00271">
    <property type="entry name" value="Helicase_C"/>
    <property type="match status" value="1"/>
</dbReference>
<evidence type="ECO:0000256" key="9">
    <source>
        <dbReference type="ARBA" id="ARBA00023242"/>
    </source>
</evidence>
<dbReference type="FunFam" id="1.20.120.1080:FF:000018">
    <property type="entry name" value="Pre-mRNA-splicing factor ATP-dependent RNA helicase prp16"/>
    <property type="match status" value="1"/>
</dbReference>
<dbReference type="InterPro" id="IPR011545">
    <property type="entry name" value="DEAD/DEAH_box_helicase_dom"/>
</dbReference>
<evidence type="ECO:0000313" key="16">
    <source>
        <dbReference type="EMBL" id="RSH76923.1"/>
    </source>
</evidence>
<dbReference type="FunFam" id="3.40.50.300:FF:000615">
    <property type="entry name" value="pre-mRNA-splicing factor ATP-dependent RNA helicase DEAH7"/>
    <property type="match status" value="1"/>
</dbReference>
<dbReference type="SMART" id="SM00847">
    <property type="entry name" value="HA2"/>
    <property type="match status" value="1"/>
</dbReference>
<comment type="subcellular location">
    <subcellularLocation>
        <location evidence="1">Nucleus</location>
    </subcellularLocation>
</comment>
<evidence type="ECO:0000256" key="8">
    <source>
        <dbReference type="ARBA" id="ARBA00023187"/>
    </source>
</evidence>
<feature type="domain" description="Helicase ATP-binding" evidence="14">
    <location>
        <begin position="578"/>
        <end position="741"/>
    </location>
</feature>
<dbReference type="InterPro" id="IPR048333">
    <property type="entry name" value="HA2_WH"/>
</dbReference>
<dbReference type="CDD" id="cd18791">
    <property type="entry name" value="SF2_C_RHA"/>
    <property type="match status" value="1"/>
</dbReference>
<evidence type="ECO:0000259" key="14">
    <source>
        <dbReference type="PROSITE" id="PS51192"/>
    </source>
</evidence>
<dbReference type="SMART" id="SM00490">
    <property type="entry name" value="HELICc"/>
    <property type="match status" value="1"/>
</dbReference>
<dbReference type="GO" id="GO:0000398">
    <property type="term" value="P:mRNA splicing, via spliceosome"/>
    <property type="evidence" value="ECO:0007669"/>
    <property type="project" value="UniProtKB-ARBA"/>
</dbReference>
<evidence type="ECO:0000256" key="1">
    <source>
        <dbReference type="ARBA" id="ARBA00004123"/>
    </source>
</evidence>